<organism evidence="1 2">
    <name type="scientific">Serratia phage vB_SmaS_Rovert</name>
    <dbReference type="NCBI Taxonomy" id="2777363"/>
    <lineage>
        <taxon>Viruses</taxon>
        <taxon>Duplodnaviria</taxon>
        <taxon>Heunggongvirae</taxon>
        <taxon>Uroviricota</taxon>
        <taxon>Caudoviricetes</taxon>
        <taxon>Rovertvirus</taxon>
        <taxon>Rovertvirus rovert</taxon>
    </lineage>
</organism>
<name>A0A7T3N9U4_9CAUD</name>
<accession>A0A7T3N9U4</accession>
<protein>
    <submittedName>
        <fullName evidence="1">Uncharacterized protein</fullName>
    </submittedName>
</protein>
<evidence type="ECO:0000313" key="1">
    <source>
        <dbReference type="EMBL" id="QPX75018.1"/>
    </source>
</evidence>
<proteinExistence type="predicted"/>
<sequence length="86" mass="9598">MSNKPLISKYQRDPGLLSGEQRRAKLIRLMSASGLTSVDIASAINRRAQTVRCWVSAENKRNIPLDALNEVYIAFGYSVDEDFPIA</sequence>
<evidence type="ECO:0000313" key="2">
    <source>
        <dbReference type="Proteomes" id="UP000595249"/>
    </source>
</evidence>
<dbReference type="Proteomes" id="UP000595249">
    <property type="component" value="Segment"/>
</dbReference>
<dbReference type="GeneID" id="80457006"/>
<dbReference type="KEGG" id="vg:80457006"/>
<dbReference type="RefSeq" id="YP_010774105.1">
    <property type="nucleotide sequence ID" value="NC_074751.1"/>
</dbReference>
<dbReference type="EMBL" id="MW021761">
    <property type="protein sequence ID" value="QPX75018.1"/>
    <property type="molecule type" value="Genomic_DNA"/>
</dbReference>
<keyword evidence="2" id="KW-1185">Reference proteome</keyword>
<reference evidence="1 2" key="1">
    <citation type="submission" date="2020-09" db="EMBL/GenBank/DDBJ databases">
        <authorList>
            <person name="Marshall N."/>
            <person name="Wilson M.E."/>
            <person name="Walker J.K."/>
            <person name="Johnson L."/>
            <person name="Sharma R."/>
            <person name="Carr E."/>
            <person name="Grose J.H."/>
        </authorList>
    </citation>
    <scope>NUCLEOTIDE SEQUENCE [LARGE SCALE GENOMIC DNA]</scope>
</reference>